<evidence type="ECO:0000259" key="5">
    <source>
        <dbReference type="PROSITE" id="PS50102"/>
    </source>
</evidence>
<feature type="compositionally biased region" description="Low complexity" evidence="4">
    <location>
        <begin position="228"/>
        <end position="240"/>
    </location>
</feature>
<keyword evidence="2 3" id="KW-0694">RNA-binding</keyword>
<dbReference type="Pfam" id="PF00076">
    <property type="entry name" value="RRM_1"/>
    <property type="match status" value="1"/>
</dbReference>
<dbReference type="STRING" id="703135.A0A2A9NE19"/>
<evidence type="ECO:0000256" key="2">
    <source>
        <dbReference type="ARBA" id="ARBA00022884"/>
    </source>
</evidence>
<evidence type="ECO:0000313" key="6">
    <source>
        <dbReference type="EMBL" id="PFH49265.1"/>
    </source>
</evidence>
<dbReference type="Gene3D" id="3.30.70.330">
    <property type="match status" value="2"/>
</dbReference>
<dbReference type="InterPro" id="IPR012677">
    <property type="entry name" value="Nucleotide-bd_a/b_plait_sf"/>
</dbReference>
<feature type="compositionally biased region" description="Basic residues" evidence="4">
    <location>
        <begin position="375"/>
        <end position="385"/>
    </location>
</feature>
<sequence>MASELGDGNSESSDGSDNSDNEAPDVTQKQKTPVKGRSKRAPADKDDTDSEEEDEAQDQNINVEEDVQPLSHAEKRRQKKKEKKIHAAADSSTKKRKKDDKVSSKHSTSTTASGVATKRQNSVWVGNLSYKTTQDDLKTFFAAAGGEITRIHLPLKATPGPGRKPENRGFAYVDFATPGAKAAAIALSEQPLIGRRLLIKDGDDFNGRPDAAGADGGASLGSHGGEGTSTTASTKTHSKTAQKILRAQKQPPGPTLFLGNLGYETTEANILEMLNAHHHHTTKKVPVSESPEVEGGKSPTEQKNTWIRKVRMGTFEDSGLCKGFAFVDFVTTEDATTALVNPKNFLLNGRKLVVEYASPDAVRRGASKETDAHVHGPKSNKKRKPTSQATTQGQGEDGVEEGEREDAEAEAEPALKRQRFDKSERGSRQFDKPHGKQQGGRGFKSRTRPGAALASAKRESAAIIPSQGAKIVF</sequence>
<keyword evidence="1" id="KW-0677">Repeat</keyword>
<feature type="region of interest" description="Disordered" evidence="4">
    <location>
        <begin position="361"/>
        <end position="473"/>
    </location>
</feature>
<feature type="compositionally biased region" description="Low complexity" evidence="4">
    <location>
        <begin position="1"/>
        <end position="16"/>
    </location>
</feature>
<name>A0A2A9NE19_9AGAR</name>
<evidence type="ECO:0000256" key="4">
    <source>
        <dbReference type="SAM" id="MobiDB-lite"/>
    </source>
</evidence>
<feature type="compositionally biased region" description="Acidic residues" evidence="4">
    <location>
        <begin position="46"/>
        <end position="67"/>
    </location>
</feature>
<gene>
    <name evidence="6" type="ORF">AMATHDRAFT_148084</name>
</gene>
<organism evidence="6 7">
    <name type="scientific">Amanita thiersii Skay4041</name>
    <dbReference type="NCBI Taxonomy" id="703135"/>
    <lineage>
        <taxon>Eukaryota</taxon>
        <taxon>Fungi</taxon>
        <taxon>Dikarya</taxon>
        <taxon>Basidiomycota</taxon>
        <taxon>Agaricomycotina</taxon>
        <taxon>Agaricomycetes</taxon>
        <taxon>Agaricomycetidae</taxon>
        <taxon>Agaricales</taxon>
        <taxon>Pluteineae</taxon>
        <taxon>Amanitaceae</taxon>
        <taxon>Amanita</taxon>
    </lineage>
</organism>
<evidence type="ECO:0000256" key="3">
    <source>
        <dbReference type="PROSITE-ProRule" id="PRU00176"/>
    </source>
</evidence>
<dbReference type="PROSITE" id="PS50102">
    <property type="entry name" value="RRM"/>
    <property type="match status" value="2"/>
</dbReference>
<evidence type="ECO:0000313" key="7">
    <source>
        <dbReference type="Proteomes" id="UP000242287"/>
    </source>
</evidence>
<feature type="compositionally biased region" description="Gly residues" evidence="4">
    <location>
        <begin position="214"/>
        <end position="227"/>
    </location>
</feature>
<keyword evidence="7" id="KW-1185">Reference proteome</keyword>
<feature type="compositionally biased region" description="Acidic residues" evidence="4">
    <location>
        <begin position="397"/>
        <end position="411"/>
    </location>
</feature>
<protein>
    <recommendedName>
        <fullName evidence="5">RRM domain-containing protein</fullName>
    </recommendedName>
</protein>
<dbReference type="Proteomes" id="UP000242287">
    <property type="component" value="Unassembled WGS sequence"/>
</dbReference>
<feature type="domain" description="RRM" evidence="5">
    <location>
        <begin position="254"/>
        <end position="359"/>
    </location>
</feature>
<feature type="region of interest" description="Disordered" evidence="4">
    <location>
        <begin position="208"/>
        <end position="240"/>
    </location>
</feature>
<dbReference type="OrthoDB" id="439808at2759"/>
<dbReference type="SUPFAM" id="SSF54928">
    <property type="entry name" value="RNA-binding domain, RBD"/>
    <property type="match status" value="2"/>
</dbReference>
<dbReference type="SMART" id="SM00360">
    <property type="entry name" value="RRM"/>
    <property type="match status" value="2"/>
</dbReference>
<feature type="compositionally biased region" description="Basic and acidic residues" evidence="4">
    <location>
        <begin position="361"/>
        <end position="374"/>
    </location>
</feature>
<feature type="compositionally biased region" description="Basic residues" evidence="4">
    <location>
        <begin position="74"/>
        <end position="86"/>
    </location>
</feature>
<dbReference type="EMBL" id="KZ302035">
    <property type="protein sequence ID" value="PFH49265.1"/>
    <property type="molecule type" value="Genomic_DNA"/>
</dbReference>
<reference evidence="6 7" key="1">
    <citation type="submission" date="2014-02" db="EMBL/GenBank/DDBJ databases">
        <title>Transposable element dynamics among asymbiotic and ectomycorrhizal Amanita fungi.</title>
        <authorList>
            <consortium name="DOE Joint Genome Institute"/>
            <person name="Hess J."/>
            <person name="Skrede I."/>
            <person name="Wolfe B."/>
            <person name="LaButti K."/>
            <person name="Ohm R.A."/>
            <person name="Grigoriev I.V."/>
            <person name="Pringle A."/>
        </authorList>
    </citation>
    <scope>NUCLEOTIDE SEQUENCE [LARGE SCALE GENOMIC DNA]</scope>
    <source>
        <strain evidence="6 7">SKay4041</strain>
    </source>
</reference>
<dbReference type="PANTHER" id="PTHR23236">
    <property type="entry name" value="EUKARYOTIC TRANSLATION INITIATION FACTOR 4B/4H"/>
    <property type="match status" value="1"/>
</dbReference>
<feature type="domain" description="RRM" evidence="5">
    <location>
        <begin position="121"/>
        <end position="204"/>
    </location>
</feature>
<dbReference type="GO" id="GO:0003723">
    <property type="term" value="F:RNA binding"/>
    <property type="evidence" value="ECO:0007669"/>
    <property type="project" value="UniProtKB-UniRule"/>
</dbReference>
<evidence type="ECO:0000256" key="1">
    <source>
        <dbReference type="ARBA" id="ARBA00022737"/>
    </source>
</evidence>
<dbReference type="AlphaFoldDB" id="A0A2A9NE19"/>
<proteinExistence type="predicted"/>
<dbReference type="InterPro" id="IPR000504">
    <property type="entry name" value="RRM_dom"/>
</dbReference>
<dbReference type="PANTHER" id="PTHR23236:SF119">
    <property type="entry name" value="NUCLEAR RNA-BINDING PROTEIN SART-3"/>
    <property type="match status" value="1"/>
</dbReference>
<feature type="compositionally biased region" description="Basic and acidic residues" evidence="4">
    <location>
        <begin position="413"/>
        <end position="434"/>
    </location>
</feature>
<accession>A0A2A9NE19</accession>
<feature type="region of interest" description="Disordered" evidence="4">
    <location>
        <begin position="279"/>
        <end position="301"/>
    </location>
</feature>
<dbReference type="InterPro" id="IPR035979">
    <property type="entry name" value="RBD_domain_sf"/>
</dbReference>
<feature type="region of interest" description="Disordered" evidence="4">
    <location>
        <begin position="1"/>
        <end position="115"/>
    </location>
</feature>